<feature type="non-terminal residue" evidence="1">
    <location>
        <position position="1"/>
    </location>
</feature>
<proteinExistence type="predicted"/>
<gene>
    <name evidence="1" type="ORF">PGLA2088_LOCUS18640</name>
</gene>
<evidence type="ECO:0000313" key="2">
    <source>
        <dbReference type="Proteomes" id="UP000626109"/>
    </source>
</evidence>
<name>A0A813J5B3_POLGL</name>
<evidence type="ECO:0000313" key="1">
    <source>
        <dbReference type="EMBL" id="CAE8673685.1"/>
    </source>
</evidence>
<protein>
    <submittedName>
        <fullName evidence="1">Uncharacterized protein</fullName>
    </submittedName>
</protein>
<comment type="caution">
    <text evidence="1">The sequence shown here is derived from an EMBL/GenBank/DDBJ whole genome shotgun (WGS) entry which is preliminary data.</text>
</comment>
<dbReference type="Proteomes" id="UP000626109">
    <property type="component" value="Unassembled WGS sequence"/>
</dbReference>
<sequence length="250" mass="26356">MALFGDPVRRLPRIRRLVLPVAVYALLASSVACYWSRSSARDVSFTSPRATPFRATRSSRGRLRSGLIALSAEGQGPSDDEVLAEARAAAEEARRKLAFTKAGDLDADSSAAAAPPSSSAEPSDVLLGVDSQDTRDAAQALLSSPALRRAADVVTVLHWFEERMQQLGAGPGGEAAVAALAERACTVLELDDDGDWSALVGDEKSWDLAGLSGPAAKEALRGAAELCTLGRDVLVEEVKVRTRDSSRILG</sequence>
<reference evidence="1" key="1">
    <citation type="submission" date="2021-02" db="EMBL/GenBank/DDBJ databases">
        <authorList>
            <person name="Dougan E. K."/>
            <person name="Rhodes N."/>
            <person name="Thang M."/>
            <person name="Chan C."/>
        </authorList>
    </citation>
    <scope>NUCLEOTIDE SEQUENCE</scope>
</reference>
<dbReference type="AlphaFoldDB" id="A0A813J5B3"/>
<dbReference type="EMBL" id="CAJNNW010024678">
    <property type="protein sequence ID" value="CAE8673685.1"/>
    <property type="molecule type" value="Genomic_DNA"/>
</dbReference>
<accession>A0A813J5B3</accession>
<organism evidence="1 2">
    <name type="scientific">Polarella glacialis</name>
    <name type="common">Dinoflagellate</name>
    <dbReference type="NCBI Taxonomy" id="89957"/>
    <lineage>
        <taxon>Eukaryota</taxon>
        <taxon>Sar</taxon>
        <taxon>Alveolata</taxon>
        <taxon>Dinophyceae</taxon>
        <taxon>Suessiales</taxon>
        <taxon>Suessiaceae</taxon>
        <taxon>Polarella</taxon>
    </lineage>
</organism>